<proteinExistence type="predicted"/>
<sequence length="1411" mass="158412">MRGSTRYSDKHWQGLSKQDYSMDSPRGTIDGQDIPRSDSFITASSSSTTGPPYWKNASSLMTHAPGKQSNGWNTQKIRQIEWMFQLHDVAEGLLNKLYRLRKMLDLTDNSPYQYSDAFWQSGLFPNAPKLCVLVAKKFPEHPLKIQPEKTDKAGLDILRENADMYSAALEPWLLVLLDLMTFREQALRVILDLSSTVVTLLPHQNPLILHAFMDLFCAFIRVNVFADKVPRKMLLQVYNLTHTILRAGRDYEYYHRLVQFVDSYDPPLKGLHEDLNFVSPRIGEILDAIGPTIFLSSDFERIRSEGFLSPYHPRYPEKLTNFAHPARAQDLTNIESYREWVLLGYMVCPSELLRVGGIDIAMAALRDTLALPLFRDEYIALHEEYQLYVLPKIAESRKSAKVGRAKQKEADLEYTLAKQVEKMICEAHDIAVTCSDNVHREHRIILKQELGRMILFFTDQPSLLAPNIQMAFAALSVTRSEILWYFSHIGLMLGKSKGNRIIPVDIDILDSTIGFLLNGLEKLGRLIHKYSAAIKGFALGYLNGAAQRIHYLYDCPGMVALDIDTELRQLFSSVMDCLENLPKMQTEKVVLGEIDLTLFRRDWLRLMMLISSSRSSVNVRHLEKATISTGKESIVSEGNMSYLWSRSVDAIDKQILQYSSLKVLCFYREHLNVVFRNTMFGPEGRPQNCCAWLSLASSFPDNAHYSVPDEASKLAKDAVSYAESLLESIMGGLGGLINILDSEEGFGSLENQLLPEQAALRLNQVAKSGLSSNKSIKHKLDYPLPGCESEPSNSGGIKMLEAAIQRLTSLCSELNEIEPLCVLNHVFVPREYLRDRVLNNFRSHLLHLILVNGELQRPSVIEAQIRRHITILHLIEKHMSMDLTRGIREILLKESFSGELRYMRSLKSDTVTGTPAVSTICEWYVEYIVKDSKGVGVSFMPLESCFRSAKPLGKISTEMVADLSELKAFVRIFGPYGVDKFDNCLREQLTILLNCISITLGSNKEALEALSANMHNRTDRDLALQNLMELETLMNFSLQVGHTLSLKWLLAKAASQVLEETTPLLFSLFVDFVKHAPLSVPEKQDVLRLKMLSCQIGATSDVDITLLQSILLDLGGAGDIWALLPYLYVACMTSTIWNSSTFSIQTGGFNNNVHCLARCINAIVVASEFVRFERKELQRQFFAQHDPNRSIELGGPEGDLSDAEGIGTVQTNIKAMMKTFVQCAATIALESWNETNRYPLVAKLIFLDQLCDLSSFLPRSTLETHVPRAILTSIYHLFYDSSSSNMSLLSQSRRYASGASITTSHSKGGTLGAEQADGSSDGSPLSSRHSIFSGAMKLSNQRRRTLLEAESSGESSHDTKASRRTTQHSGPLDYNGSRKVSFVDGPTTEKTRAPSPLRRFVLSRSGPVTYV</sequence>
<organism evidence="1 2">
    <name type="scientific">Diphasiastrum complanatum</name>
    <name type="common">Issler's clubmoss</name>
    <name type="synonym">Lycopodium complanatum</name>
    <dbReference type="NCBI Taxonomy" id="34168"/>
    <lineage>
        <taxon>Eukaryota</taxon>
        <taxon>Viridiplantae</taxon>
        <taxon>Streptophyta</taxon>
        <taxon>Embryophyta</taxon>
        <taxon>Tracheophyta</taxon>
        <taxon>Lycopodiopsida</taxon>
        <taxon>Lycopodiales</taxon>
        <taxon>Lycopodiaceae</taxon>
        <taxon>Lycopodioideae</taxon>
        <taxon>Diphasiastrum</taxon>
    </lineage>
</organism>
<reference evidence="2" key="1">
    <citation type="journal article" date="2024" name="Proc. Natl. Acad. Sci. U.S.A.">
        <title>Extraordinary preservation of gene collinearity over three hundred million years revealed in homosporous lycophytes.</title>
        <authorList>
            <person name="Li C."/>
            <person name="Wickell D."/>
            <person name="Kuo L.Y."/>
            <person name="Chen X."/>
            <person name="Nie B."/>
            <person name="Liao X."/>
            <person name="Peng D."/>
            <person name="Ji J."/>
            <person name="Jenkins J."/>
            <person name="Williams M."/>
            <person name="Shu S."/>
            <person name="Plott C."/>
            <person name="Barry K."/>
            <person name="Rajasekar S."/>
            <person name="Grimwood J."/>
            <person name="Han X."/>
            <person name="Sun S."/>
            <person name="Hou Z."/>
            <person name="He W."/>
            <person name="Dai G."/>
            <person name="Sun C."/>
            <person name="Schmutz J."/>
            <person name="Leebens-Mack J.H."/>
            <person name="Li F.W."/>
            <person name="Wang L."/>
        </authorList>
    </citation>
    <scope>NUCLEOTIDE SEQUENCE [LARGE SCALE GENOMIC DNA]</scope>
    <source>
        <strain evidence="2">cv. PW_Plant_1</strain>
    </source>
</reference>
<evidence type="ECO:0000313" key="1">
    <source>
        <dbReference type="EMBL" id="KAJ7555821.1"/>
    </source>
</evidence>
<name>A0ACC2DNE2_DIPCM</name>
<gene>
    <name evidence="1" type="ORF">O6H91_05G056100</name>
</gene>
<keyword evidence="2" id="KW-1185">Reference proteome</keyword>
<dbReference type="EMBL" id="CM055096">
    <property type="protein sequence ID" value="KAJ7555821.1"/>
    <property type="molecule type" value="Genomic_DNA"/>
</dbReference>
<protein>
    <submittedName>
        <fullName evidence="1">Uncharacterized protein</fullName>
    </submittedName>
</protein>
<dbReference type="Proteomes" id="UP001162992">
    <property type="component" value="Chromosome 5"/>
</dbReference>
<comment type="caution">
    <text evidence="1">The sequence shown here is derived from an EMBL/GenBank/DDBJ whole genome shotgun (WGS) entry which is preliminary data.</text>
</comment>
<accession>A0ACC2DNE2</accession>
<evidence type="ECO:0000313" key="2">
    <source>
        <dbReference type="Proteomes" id="UP001162992"/>
    </source>
</evidence>